<evidence type="ECO:0000313" key="3">
    <source>
        <dbReference type="Proteomes" id="UP000177141"/>
    </source>
</evidence>
<keyword evidence="1" id="KW-0472">Membrane</keyword>
<reference evidence="2 3" key="1">
    <citation type="journal article" date="2016" name="Nat. Commun.">
        <title>Thousands of microbial genomes shed light on interconnected biogeochemical processes in an aquifer system.</title>
        <authorList>
            <person name="Anantharaman K."/>
            <person name="Brown C.T."/>
            <person name="Hug L.A."/>
            <person name="Sharon I."/>
            <person name="Castelle C.J."/>
            <person name="Probst A.J."/>
            <person name="Thomas B.C."/>
            <person name="Singh A."/>
            <person name="Wilkins M.J."/>
            <person name="Karaoz U."/>
            <person name="Brodie E.L."/>
            <person name="Williams K.H."/>
            <person name="Hubbard S.S."/>
            <person name="Banfield J.F."/>
        </authorList>
    </citation>
    <scope>NUCLEOTIDE SEQUENCE [LARGE SCALE GENOMIC DNA]</scope>
</reference>
<proteinExistence type="predicted"/>
<dbReference type="EMBL" id="MGAL01000017">
    <property type="protein sequence ID" value="OGK48331.1"/>
    <property type="molecule type" value="Genomic_DNA"/>
</dbReference>
<feature type="transmembrane region" description="Helical" evidence="1">
    <location>
        <begin position="186"/>
        <end position="203"/>
    </location>
</feature>
<dbReference type="AlphaFoldDB" id="A0A1F7IYA4"/>
<name>A0A1F7IYA4_9BACT</name>
<protein>
    <submittedName>
        <fullName evidence="2">Uncharacterized protein</fullName>
    </submittedName>
</protein>
<evidence type="ECO:0000256" key="1">
    <source>
        <dbReference type="SAM" id="Phobius"/>
    </source>
</evidence>
<accession>A0A1F7IYA4</accession>
<feature type="transmembrane region" description="Helical" evidence="1">
    <location>
        <begin position="210"/>
        <end position="230"/>
    </location>
</feature>
<keyword evidence="1" id="KW-1133">Transmembrane helix</keyword>
<feature type="transmembrane region" description="Helical" evidence="1">
    <location>
        <begin position="161"/>
        <end position="180"/>
    </location>
</feature>
<dbReference type="Proteomes" id="UP000177141">
    <property type="component" value="Unassembled WGS sequence"/>
</dbReference>
<keyword evidence="1" id="KW-0812">Transmembrane</keyword>
<gene>
    <name evidence="2" type="ORF">A3A93_01690</name>
</gene>
<feature type="transmembrane region" description="Helical" evidence="1">
    <location>
        <begin position="39"/>
        <end position="59"/>
    </location>
</feature>
<feature type="transmembrane region" description="Helical" evidence="1">
    <location>
        <begin position="130"/>
        <end position="149"/>
    </location>
</feature>
<sequence length="233" mass="26901">MKRVHLILTGLTLTIVLLSINRLSNFTQGYLQPFEFLRWLDFNAMLPIPLFSIILYYLLKREIVYENAFLKTGKYILLMVILITGIYFFGAGSGDHEVTNYLNFRFCDQGKVNSPICNIIKYNDDEFSHYVYYVGFILMNVALMLIEYNLPRKNGVTKKDLILIAVNSLFIALGIFANLAFEEIGLDLVFFGSVMLLSIYLLLQKSYKRLPITFYFAVAYTFGVVGTLFYKII</sequence>
<feature type="transmembrane region" description="Helical" evidence="1">
    <location>
        <begin position="75"/>
        <end position="94"/>
    </location>
</feature>
<evidence type="ECO:0000313" key="2">
    <source>
        <dbReference type="EMBL" id="OGK48331.1"/>
    </source>
</evidence>
<organism evidence="2 3">
    <name type="scientific">Candidatus Roizmanbacteria bacterium RIFCSPLOWO2_01_FULL_38_12</name>
    <dbReference type="NCBI Taxonomy" id="1802061"/>
    <lineage>
        <taxon>Bacteria</taxon>
        <taxon>Candidatus Roizmaniibacteriota</taxon>
    </lineage>
</organism>
<dbReference type="STRING" id="1802061.A3A93_01690"/>
<comment type="caution">
    <text evidence="2">The sequence shown here is derived from an EMBL/GenBank/DDBJ whole genome shotgun (WGS) entry which is preliminary data.</text>
</comment>